<dbReference type="RefSeq" id="XP_056493679.1">
    <property type="nucleotide sequence ID" value="XM_056625097.1"/>
</dbReference>
<reference evidence="2" key="1">
    <citation type="submission" date="2022-12" db="EMBL/GenBank/DDBJ databases">
        <authorList>
            <person name="Petersen C."/>
        </authorList>
    </citation>
    <scope>NUCLEOTIDE SEQUENCE</scope>
    <source>
        <strain evidence="2">IBT 29677</strain>
    </source>
</reference>
<dbReference type="AlphaFoldDB" id="A0A9X0BE87"/>
<dbReference type="SUPFAM" id="SSF48208">
    <property type="entry name" value="Six-hairpin glycosidases"/>
    <property type="match status" value="1"/>
</dbReference>
<dbReference type="PANTHER" id="PTHR34987:SF6">
    <property type="entry name" value="ALPHA-L-RHAMNOSIDASE SIX-HAIRPIN GLYCOSIDASE DOMAIN-CONTAINING PROTEIN"/>
    <property type="match status" value="1"/>
</dbReference>
<reference evidence="2" key="2">
    <citation type="journal article" date="2023" name="IMA Fungus">
        <title>Comparative genomic study of the Penicillium genus elucidates a diverse pangenome and 15 lateral gene transfer events.</title>
        <authorList>
            <person name="Petersen C."/>
            <person name="Sorensen T."/>
            <person name="Nielsen M.R."/>
            <person name="Sondergaard T.E."/>
            <person name="Sorensen J.L."/>
            <person name="Fitzpatrick D.A."/>
            <person name="Frisvad J.C."/>
            <person name="Nielsen K.L."/>
        </authorList>
    </citation>
    <scope>NUCLEOTIDE SEQUENCE</scope>
    <source>
        <strain evidence="2">IBT 29677</strain>
    </source>
</reference>
<name>A0A9X0BE87_9EURO</name>
<dbReference type="InterPro" id="IPR012341">
    <property type="entry name" value="6hp_glycosidase-like_sf"/>
</dbReference>
<evidence type="ECO:0000259" key="1">
    <source>
        <dbReference type="Pfam" id="PF17390"/>
    </source>
</evidence>
<dbReference type="PANTHER" id="PTHR34987">
    <property type="entry name" value="C, PUTATIVE (AFU_ORTHOLOGUE AFUA_3G02880)-RELATED"/>
    <property type="match status" value="1"/>
</dbReference>
<dbReference type="OrthoDB" id="10036721at2759"/>
<dbReference type="InterPro" id="IPR035398">
    <property type="entry name" value="Bac_rhamnosid_C"/>
</dbReference>
<evidence type="ECO:0000313" key="2">
    <source>
        <dbReference type="EMBL" id="KAJ5413823.1"/>
    </source>
</evidence>
<gene>
    <name evidence="2" type="ORF">N7509_000450</name>
</gene>
<proteinExistence type="predicted"/>
<organism evidence="2 3">
    <name type="scientific">Penicillium cosmopolitanum</name>
    <dbReference type="NCBI Taxonomy" id="1131564"/>
    <lineage>
        <taxon>Eukaryota</taxon>
        <taxon>Fungi</taxon>
        <taxon>Dikarya</taxon>
        <taxon>Ascomycota</taxon>
        <taxon>Pezizomycotina</taxon>
        <taxon>Eurotiomycetes</taxon>
        <taxon>Eurotiomycetidae</taxon>
        <taxon>Eurotiales</taxon>
        <taxon>Aspergillaceae</taxon>
        <taxon>Penicillium</taxon>
    </lineage>
</organism>
<dbReference type="EMBL" id="JAPZBU010000003">
    <property type="protein sequence ID" value="KAJ5413823.1"/>
    <property type="molecule type" value="Genomic_DNA"/>
</dbReference>
<accession>A0A9X0BE87</accession>
<dbReference type="GO" id="GO:0003824">
    <property type="term" value="F:catalytic activity"/>
    <property type="evidence" value="ECO:0007669"/>
    <property type="project" value="UniProtKB-ARBA"/>
</dbReference>
<dbReference type="Gene3D" id="2.60.420.10">
    <property type="entry name" value="Maltose phosphorylase, domain 3"/>
    <property type="match status" value="1"/>
</dbReference>
<keyword evidence="3" id="KW-1185">Reference proteome</keyword>
<dbReference type="Pfam" id="PF17390">
    <property type="entry name" value="Bac_rhamnosid_C"/>
    <property type="match status" value="1"/>
</dbReference>
<dbReference type="Gene3D" id="1.50.10.10">
    <property type="match status" value="1"/>
</dbReference>
<dbReference type="InterPro" id="IPR008928">
    <property type="entry name" value="6-hairpin_glycosidase_sf"/>
</dbReference>
<evidence type="ECO:0000313" key="3">
    <source>
        <dbReference type="Proteomes" id="UP001147747"/>
    </source>
</evidence>
<feature type="domain" description="Alpha-L-rhamnosidase C-terminal" evidence="1">
    <location>
        <begin position="272"/>
        <end position="330"/>
    </location>
</feature>
<comment type="caution">
    <text evidence="2">The sequence shown here is derived from an EMBL/GenBank/DDBJ whole genome shotgun (WGS) entry which is preliminary data.</text>
</comment>
<protein>
    <recommendedName>
        <fullName evidence="1">Alpha-L-rhamnosidase C-terminal domain-containing protein</fullName>
    </recommendedName>
</protein>
<dbReference type="GO" id="GO:0005975">
    <property type="term" value="P:carbohydrate metabolic process"/>
    <property type="evidence" value="ECO:0007669"/>
    <property type="project" value="InterPro"/>
</dbReference>
<dbReference type="GeneID" id="81364077"/>
<sequence length="371" mass="40839">MSEWGKPGQSTKRCAGPDFGSVRWYFCLDTEHPILQATTPVSKIANPDSWDMERCVFGVGFWRTSLQPLDRDADHTRPRRHQVRKGRLNEKKILAENEAQNCLRCSRSDCSSKLLKVTLNSQGQRVKTAANQHLWDPSSGLFRDNETTTLYPQDGNVWAVKSNLTQSLSQIRQISQSLRNRWVGLSFKFTSLPGTPTPRWTSSRLEWGFMMNDPRMTNSTFIEGYSTDGSLHYEPYANDPRVSHSHGWSTGPTSVLMNYAAGLKLTSGAGATWSISPQPGNLTSIDAGFSTKLGAFAITFEMRNGTYQGLRFSTPIGTTGCVVLPGANALVGVNGTRVVLGADGLAGGLDGGNWTLFSEVHPSGRTGRKNW</sequence>
<dbReference type="Proteomes" id="UP001147747">
    <property type="component" value="Unassembled WGS sequence"/>
</dbReference>